<evidence type="ECO:0000256" key="2">
    <source>
        <dbReference type="ARBA" id="ARBA00007430"/>
    </source>
</evidence>
<dbReference type="RefSeq" id="WP_369744411.1">
    <property type="nucleotide sequence ID" value="NZ_CP165735.1"/>
</dbReference>
<keyword evidence="5 7" id="KW-1133">Transmembrane helix</keyword>
<dbReference type="AlphaFoldDB" id="A0AB39YHU6"/>
<feature type="transmembrane region" description="Helical" evidence="7">
    <location>
        <begin position="87"/>
        <end position="110"/>
    </location>
</feature>
<name>A0AB39YHU6_9MICC</name>
<evidence type="ECO:0000256" key="4">
    <source>
        <dbReference type="ARBA" id="ARBA00022692"/>
    </source>
</evidence>
<evidence type="ECO:0000256" key="5">
    <source>
        <dbReference type="ARBA" id="ARBA00022989"/>
    </source>
</evidence>
<feature type="transmembrane region" description="Helical" evidence="7">
    <location>
        <begin position="325"/>
        <end position="348"/>
    </location>
</feature>
<proteinExistence type="inferred from homology"/>
<comment type="similarity">
    <text evidence="2">Belongs to the polysaccharide synthase family.</text>
</comment>
<feature type="transmembrane region" description="Helical" evidence="7">
    <location>
        <begin position="153"/>
        <end position="172"/>
    </location>
</feature>
<evidence type="ECO:0000256" key="6">
    <source>
        <dbReference type="ARBA" id="ARBA00023136"/>
    </source>
</evidence>
<feature type="transmembrane region" description="Helical" evidence="7">
    <location>
        <begin position="218"/>
        <end position="239"/>
    </location>
</feature>
<feature type="transmembrane region" description="Helical" evidence="7">
    <location>
        <begin position="251"/>
        <end position="270"/>
    </location>
</feature>
<evidence type="ECO:0000313" key="8">
    <source>
        <dbReference type="EMBL" id="XDV69528.1"/>
    </source>
</evidence>
<feature type="transmembrane region" description="Helical" evidence="7">
    <location>
        <begin position="360"/>
        <end position="384"/>
    </location>
</feature>
<evidence type="ECO:0000256" key="1">
    <source>
        <dbReference type="ARBA" id="ARBA00004651"/>
    </source>
</evidence>
<dbReference type="PANTHER" id="PTHR30250">
    <property type="entry name" value="PST FAMILY PREDICTED COLANIC ACID TRANSPORTER"/>
    <property type="match status" value="1"/>
</dbReference>
<feature type="transmembrane region" description="Helical" evidence="7">
    <location>
        <begin position="390"/>
        <end position="412"/>
    </location>
</feature>
<feature type="transmembrane region" description="Helical" evidence="7">
    <location>
        <begin position="51"/>
        <end position="75"/>
    </location>
</feature>
<sequence>MTAVSGQDRTLGNRAASATLWGGVNMALGRIVQFATTIIVARMIAPEHFGALAVAIVVQTIATNMAELGATAALARGTGDPDKIAPTVFSIALVTSGVMTAAAIALAPALATAFDDPAATPVIQVLSLTILLQGAGAVPSTMVWREFLQKPRVVVDLCSLVTVLVLVVPMALDGWGAMALAWSRVGGQLVALAGYWIITPKRYAPGFDRTVAAEILRLGMPLAMANLVVFVTLNVDYLLIGRMLDPTALGLYLLAFNLAGLPSSVITAVIRATAVPTFGRLFSEGTLGVLAARFVTGVSYGAFPISAMVIALAHPLIVTAYGGAWAPAGMALATLGVFGATRILVELFADLSVGAGKTGWLFWVQVAWLAALTPALLAGITWWGIAGAGIAHAAVACLVVIPLYVTSLTSVLHTSAWQLLRGSVRPLAAAAVAGACVWMATQGIANPAMALACGLLIGSVLYGLLTFRQGKELVAEIRGLLRSTASGPSPAGIPGSPVQP</sequence>
<gene>
    <name evidence="8" type="ORF">ABQM86_11020</name>
</gene>
<dbReference type="InterPro" id="IPR050833">
    <property type="entry name" value="Poly_Biosynth_Transport"/>
</dbReference>
<dbReference type="Pfam" id="PF13440">
    <property type="entry name" value="Polysacc_synt_3"/>
    <property type="match status" value="1"/>
</dbReference>
<feature type="transmembrane region" description="Helical" evidence="7">
    <location>
        <begin position="20"/>
        <end position="45"/>
    </location>
</feature>
<protein>
    <submittedName>
        <fullName evidence="8">Oligosaccharide flippase family protein</fullName>
    </submittedName>
</protein>
<keyword evidence="6 7" id="KW-0472">Membrane</keyword>
<dbReference type="EMBL" id="CP165735">
    <property type="protein sequence ID" value="XDV69528.1"/>
    <property type="molecule type" value="Genomic_DNA"/>
</dbReference>
<feature type="transmembrane region" description="Helical" evidence="7">
    <location>
        <begin position="447"/>
        <end position="465"/>
    </location>
</feature>
<reference evidence="8" key="1">
    <citation type="submission" date="2024-07" db="EMBL/GenBank/DDBJ databases">
        <authorList>
            <person name="Li J."/>
            <person name="Wei H."/>
            <person name="Ma J."/>
        </authorList>
    </citation>
    <scope>NUCLEOTIDE SEQUENCE</scope>
    <source>
        <strain evidence="8">AMU7</strain>
    </source>
</reference>
<organism evidence="8">
    <name type="scientific">Paenarthrobacter sp. AMU7</name>
    <dbReference type="NCBI Taxonomy" id="3162492"/>
    <lineage>
        <taxon>Bacteria</taxon>
        <taxon>Bacillati</taxon>
        <taxon>Actinomycetota</taxon>
        <taxon>Actinomycetes</taxon>
        <taxon>Micrococcales</taxon>
        <taxon>Micrococcaceae</taxon>
        <taxon>Paenarthrobacter</taxon>
    </lineage>
</organism>
<feature type="transmembrane region" description="Helical" evidence="7">
    <location>
        <begin position="290"/>
        <end position="313"/>
    </location>
</feature>
<evidence type="ECO:0000256" key="3">
    <source>
        <dbReference type="ARBA" id="ARBA00022475"/>
    </source>
</evidence>
<keyword evidence="4 7" id="KW-0812">Transmembrane</keyword>
<comment type="subcellular location">
    <subcellularLocation>
        <location evidence="1">Cell membrane</location>
        <topology evidence="1">Multi-pass membrane protein</topology>
    </subcellularLocation>
</comment>
<keyword evidence="3" id="KW-1003">Cell membrane</keyword>
<evidence type="ECO:0000256" key="7">
    <source>
        <dbReference type="SAM" id="Phobius"/>
    </source>
</evidence>
<dbReference type="PANTHER" id="PTHR30250:SF10">
    <property type="entry name" value="LIPOPOLYSACCHARIDE BIOSYNTHESIS PROTEIN WZXC"/>
    <property type="match status" value="1"/>
</dbReference>
<accession>A0AB39YHU6</accession>
<dbReference type="GO" id="GO:0005886">
    <property type="term" value="C:plasma membrane"/>
    <property type="evidence" value="ECO:0007669"/>
    <property type="project" value="UniProtKB-SubCell"/>
</dbReference>
<feature type="transmembrane region" description="Helical" evidence="7">
    <location>
        <begin position="122"/>
        <end position="141"/>
    </location>
</feature>